<organism evidence="1">
    <name type="scientific">Thermosulfurimonas dismutans</name>
    <dbReference type="NCBI Taxonomy" id="999894"/>
    <lineage>
        <taxon>Bacteria</taxon>
        <taxon>Pseudomonadati</taxon>
        <taxon>Thermodesulfobacteriota</taxon>
        <taxon>Thermodesulfobacteria</taxon>
        <taxon>Thermodesulfobacteriales</taxon>
        <taxon>Thermodesulfobacteriaceae</taxon>
        <taxon>Thermosulfurimonas</taxon>
    </lineage>
</organism>
<dbReference type="AlphaFoldDB" id="A0A7C3H3S2"/>
<dbReference type="GO" id="GO:0008168">
    <property type="term" value="F:methyltransferase activity"/>
    <property type="evidence" value="ECO:0007669"/>
    <property type="project" value="UniProtKB-KW"/>
</dbReference>
<accession>A0A7C3H3S2</accession>
<keyword evidence="1" id="KW-0808">Transferase</keyword>
<dbReference type="Pfam" id="PF13489">
    <property type="entry name" value="Methyltransf_23"/>
    <property type="match status" value="1"/>
</dbReference>
<sequence>MGYLSGSGGLSLDLRSQQCPGCGLSGPQIFRETFRDPYFGQDYRLFECSQCGLQYWEPRRIIPEFYEKAYLREYRARHEGRLKRLKYYHLEFFKNFARFSGVRPRLLDVGCGNGLFLKQARERGFEPWGIDLDQYSVRFASEKLGLSRVLALDLAGFFQKAQQENWRFEFITAFEVLEHQDHLKDFLDRVFRLLVPGGFFVGTVPNRENFFRMEHPGSFVDYPPNHFFRFNQQSLKILLEKAGFEKVVVYDIREPFYKYLKNLEKFTWQKVVRAPKNVGGNYKRIVKIFRFFRALCLRPVLLFPALILRERISYPVLYFQAQKTRGSDG</sequence>
<reference evidence="1" key="1">
    <citation type="journal article" date="2020" name="mSystems">
        <title>Genome- and Community-Level Interaction Insights into Carbon Utilization and Element Cycling Functions of Hydrothermarchaeota in Hydrothermal Sediment.</title>
        <authorList>
            <person name="Zhou Z."/>
            <person name="Liu Y."/>
            <person name="Xu W."/>
            <person name="Pan J."/>
            <person name="Luo Z.H."/>
            <person name="Li M."/>
        </authorList>
    </citation>
    <scope>NUCLEOTIDE SEQUENCE [LARGE SCALE GENOMIC DNA]</scope>
    <source>
        <strain evidence="1">HyVt-483</strain>
    </source>
</reference>
<name>A0A7C3H3S2_9BACT</name>
<gene>
    <name evidence="1" type="ORF">ENJ40_02340</name>
</gene>
<dbReference type="CDD" id="cd02440">
    <property type="entry name" value="AdoMet_MTases"/>
    <property type="match status" value="1"/>
</dbReference>
<dbReference type="SUPFAM" id="SSF53335">
    <property type="entry name" value="S-adenosyl-L-methionine-dependent methyltransferases"/>
    <property type="match status" value="1"/>
</dbReference>
<protein>
    <submittedName>
        <fullName evidence="1">Class I SAM-dependent methyltransferase</fullName>
    </submittedName>
</protein>
<dbReference type="Proteomes" id="UP000886043">
    <property type="component" value="Unassembled WGS sequence"/>
</dbReference>
<evidence type="ECO:0000313" key="1">
    <source>
        <dbReference type="EMBL" id="HFC97285.1"/>
    </source>
</evidence>
<dbReference type="InterPro" id="IPR029063">
    <property type="entry name" value="SAM-dependent_MTases_sf"/>
</dbReference>
<dbReference type="Gene3D" id="3.40.50.150">
    <property type="entry name" value="Vaccinia Virus protein VP39"/>
    <property type="match status" value="1"/>
</dbReference>
<dbReference type="PANTHER" id="PTHR43861:SF6">
    <property type="entry name" value="METHYLTRANSFERASE TYPE 11"/>
    <property type="match status" value="1"/>
</dbReference>
<proteinExistence type="predicted"/>
<keyword evidence="1" id="KW-0489">Methyltransferase</keyword>
<comment type="caution">
    <text evidence="1">The sequence shown here is derived from an EMBL/GenBank/DDBJ whole genome shotgun (WGS) entry which is preliminary data.</text>
</comment>
<dbReference type="PANTHER" id="PTHR43861">
    <property type="entry name" value="TRANS-ACONITATE 2-METHYLTRANSFERASE-RELATED"/>
    <property type="match status" value="1"/>
</dbReference>
<dbReference type="EMBL" id="DRMH01000022">
    <property type="protein sequence ID" value="HFC97285.1"/>
    <property type="molecule type" value="Genomic_DNA"/>
</dbReference>
<dbReference type="GO" id="GO:0032259">
    <property type="term" value="P:methylation"/>
    <property type="evidence" value="ECO:0007669"/>
    <property type="project" value="UniProtKB-KW"/>
</dbReference>